<gene>
    <name evidence="1" type="ORF">XELAEV_18036624mg</name>
</gene>
<accession>A0A974CAI5</accession>
<proteinExistence type="predicted"/>
<protein>
    <submittedName>
        <fullName evidence="1">Uncharacterized protein</fullName>
    </submittedName>
</protein>
<dbReference type="Proteomes" id="UP000694892">
    <property type="component" value="Chromosome 7S"/>
</dbReference>
<reference evidence="2" key="1">
    <citation type="journal article" date="2016" name="Nature">
        <title>Genome evolution in the allotetraploid frog Xenopus laevis.</title>
        <authorList>
            <person name="Session A.M."/>
            <person name="Uno Y."/>
            <person name="Kwon T."/>
            <person name="Chapman J.A."/>
            <person name="Toyoda A."/>
            <person name="Takahashi S."/>
            <person name="Fukui A."/>
            <person name="Hikosaka A."/>
            <person name="Suzuki A."/>
            <person name="Kondo M."/>
            <person name="van Heeringen S.J."/>
            <person name="Quigley I."/>
            <person name="Heinz S."/>
            <person name="Ogino H."/>
            <person name="Ochi H."/>
            <person name="Hellsten U."/>
            <person name="Lyons J.B."/>
            <person name="Simakov O."/>
            <person name="Putnam N."/>
            <person name="Stites J."/>
            <person name="Kuroki Y."/>
            <person name="Tanaka T."/>
            <person name="Michiue T."/>
            <person name="Watanabe M."/>
            <person name="Bogdanovic O."/>
            <person name="Lister R."/>
            <person name="Georgiou G."/>
            <person name="Paranjpe S.S."/>
            <person name="van Kruijsbergen I."/>
            <person name="Shu S."/>
            <person name="Carlson J."/>
            <person name="Kinoshita T."/>
            <person name="Ohta Y."/>
            <person name="Mawaribuchi S."/>
            <person name="Jenkins J."/>
            <person name="Grimwood J."/>
            <person name="Schmutz J."/>
            <person name="Mitros T."/>
            <person name="Mozaffari S.V."/>
            <person name="Suzuki Y."/>
            <person name="Haramoto Y."/>
            <person name="Yamamoto T.S."/>
            <person name="Takagi C."/>
            <person name="Heald R."/>
            <person name="Miller K."/>
            <person name="Haudenschild C."/>
            <person name="Kitzman J."/>
            <person name="Nakayama T."/>
            <person name="Izutsu Y."/>
            <person name="Robert J."/>
            <person name="Fortriede J."/>
            <person name="Burns K."/>
            <person name="Lotay V."/>
            <person name="Karimi K."/>
            <person name="Yasuoka Y."/>
            <person name="Dichmann D.S."/>
            <person name="Flajnik M.F."/>
            <person name="Houston D.W."/>
            <person name="Shendure J."/>
            <person name="DuPasquier L."/>
            <person name="Vize P.D."/>
            <person name="Zorn A.M."/>
            <person name="Ito M."/>
            <person name="Marcotte E.M."/>
            <person name="Wallingford J.B."/>
            <person name="Ito Y."/>
            <person name="Asashima M."/>
            <person name="Ueno N."/>
            <person name="Matsuda Y."/>
            <person name="Veenstra G.J."/>
            <person name="Fujiyama A."/>
            <person name="Harland R.M."/>
            <person name="Taira M."/>
            <person name="Rokhsar D.S."/>
        </authorList>
    </citation>
    <scope>NUCLEOTIDE SEQUENCE [LARGE SCALE GENOMIC DNA]</scope>
    <source>
        <strain evidence="2">J</strain>
    </source>
</reference>
<organism evidence="1 2">
    <name type="scientific">Xenopus laevis</name>
    <name type="common">African clawed frog</name>
    <dbReference type="NCBI Taxonomy" id="8355"/>
    <lineage>
        <taxon>Eukaryota</taxon>
        <taxon>Metazoa</taxon>
        <taxon>Chordata</taxon>
        <taxon>Craniata</taxon>
        <taxon>Vertebrata</taxon>
        <taxon>Euteleostomi</taxon>
        <taxon>Amphibia</taxon>
        <taxon>Batrachia</taxon>
        <taxon>Anura</taxon>
        <taxon>Pipoidea</taxon>
        <taxon>Pipidae</taxon>
        <taxon>Xenopodinae</taxon>
        <taxon>Xenopus</taxon>
        <taxon>Xenopus</taxon>
    </lineage>
</organism>
<dbReference type="AlphaFoldDB" id="A0A974CAI5"/>
<sequence length="66" mass="7504">MYVSRIVYSPSLGWAKIPVTFGGIAIHYSALKELIPLRSFPSSFPSFLSVPCAAHFLYNRRVYYCN</sequence>
<dbReference type="EMBL" id="CM004479">
    <property type="protein sequence ID" value="OCT69700.1"/>
    <property type="molecule type" value="Genomic_DNA"/>
</dbReference>
<name>A0A974CAI5_XENLA</name>
<evidence type="ECO:0000313" key="1">
    <source>
        <dbReference type="EMBL" id="OCT69700.1"/>
    </source>
</evidence>
<evidence type="ECO:0000313" key="2">
    <source>
        <dbReference type="Proteomes" id="UP000694892"/>
    </source>
</evidence>